<evidence type="ECO:0000313" key="5">
    <source>
        <dbReference type="Proteomes" id="UP001220530"/>
    </source>
</evidence>
<dbReference type="Proteomes" id="UP001220530">
    <property type="component" value="Chromosome"/>
</dbReference>
<name>A0ABY7YLE2_9HYPH</name>
<dbReference type="InterPro" id="IPR050748">
    <property type="entry name" value="Glycosyltrans_8_dom-fam"/>
</dbReference>
<reference evidence="4 5" key="1">
    <citation type="submission" date="2023-02" db="EMBL/GenBank/DDBJ databases">
        <title>Devosia algicola sp. nov., isolated from the phycosphere of marine algae.</title>
        <authorList>
            <person name="Kim J.M."/>
            <person name="Lee J.K."/>
            <person name="Choi B.J."/>
            <person name="Bayburt H."/>
            <person name="Jeon C.O."/>
        </authorList>
    </citation>
    <scope>NUCLEOTIDE SEQUENCE [LARGE SCALE GENOMIC DNA]</scope>
    <source>
        <strain evidence="4 5">G20-9</strain>
    </source>
</reference>
<evidence type="ECO:0000256" key="3">
    <source>
        <dbReference type="ARBA" id="ARBA00022723"/>
    </source>
</evidence>
<dbReference type="Pfam" id="PF01501">
    <property type="entry name" value="Glyco_transf_8"/>
    <property type="match status" value="1"/>
</dbReference>
<accession>A0ABY7YLE2</accession>
<organism evidence="4 5">
    <name type="scientific">Devosia algicola</name>
    <dbReference type="NCBI Taxonomy" id="3026418"/>
    <lineage>
        <taxon>Bacteria</taxon>
        <taxon>Pseudomonadati</taxon>
        <taxon>Pseudomonadota</taxon>
        <taxon>Alphaproteobacteria</taxon>
        <taxon>Hyphomicrobiales</taxon>
        <taxon>Devosiaceae</taxon>
        <taxon>Devosia</taxon>
    </lineage>
</organism>
<dbReference type="RefSeq" id="WP_282218419.1">
    <property type="nucleotide sequence ID" value="NZ_CP118246.1"/>
</dbReference>
<dbReference type="InterPro" id="IPR002495">
    <property type="entry name" value="Glyco_trans_8"/>
</dbReference>
<protein>
    <submittedName>
        <fullName evidence="4">Glycosyltransferase family 8 protein</fullName>
    </submittedName>
</protein>
<dbReference type="SUPFAM" id="SSF53448">
    <property type="entry name" value="Nucleotide-diphospho-sugar transferases"/>
    <property type="match status" value="1"/>
</dbReference>
<evidence type="ECO:0000256" key="1">
    <source>
        <dbReference type="ARBA" id="ARBA00022676"/>
    </source>
</evidence>
<evidence type="ECO:0000256" key="2">
    <source>
        <dbReference type="ARBA" id="ARBA00022679"/>
    </source>
</evidence>
<keyword evidence="2" id="KW-0808">Transferase</keyword>
<dbReference type="EMBL" id="CP118246">
    <property type="protein sequence ID" value="WDR02012.1"/>
    <property type="molecule type" value="Genomic_DNA"/>
</dbReference>
<keyword evidence="1" id="KW-0328">Glycosyltransferase</keyword>
<sequence length="299" mass="34369">MTQTISASTDQPMHIALTFDDNFWAPAYAVMRSICVHTKRKTDLVFHLCHRTMSDAHKADLAKIAIEFGAKLVWYDLDQSDQFNQTVDRIPAKKRFGKIVYARLLLDRLIDPSIGRVVYLDCDVLVRAPIEQLYDVDLGDCAIGAVRDTMGGFITGGRDLAHNGEIFDIADPYFNSGVIVIDVAKWRQADIGSRIDGLLADGTMDKLYFDQDILNLIFVNKWQQLPARWNTIDARGAHEGMDVAVLHYTGPSKPWNLISTVAYRRFYRHVMTNELFYRFMRHRWKRYWGKKFGALTGRR</sequence>
<dbReference type="CDD" id="cd04194">
    <property type="entry name" value="GT8_A4GalT_like"/>
    <property type="match status" value="1"/>
</dbReference>
<proteinExistence type="predicted"/>
<dbReference type="InterPro" id="IPR029044">
    <property type="entry name" value="Nucleotide-diphossugar_trans"/>
</dbReference>
<dbReference type="PANTHER" id="PTHR13778">
    <property type="entry name" value="GLYCOSYLTRANSFERASE 8 DOMAIN-CONTAINING PROTEIN"/>
    <property type="match status" value="1"/>
</dbReference>
<dbReference type="Gene3D" id="3.90.550.10">
    <property type="entry name" value="Spore Coat Polysaccharide Biosynthesis Protein SpsA, Chain A"/>
    <property type="match status" value="1"/>
</dbReference>
<keyword evidence="3" id="KW-0479">Metal-binding</keyword>
<gene>
    <name evidence="4" type="ORF">PSQ19_15180</name>
</gene>
<dbReference type="PANTHER" id="PTHR13778:SF47">
    <property type="entry name" value="LIPOPOLYSACCHARIDE 1,3-GALACTOSYLTRANSFERASE"/>
    <property type="match status" value="1"/>
</dbReference>
<keyword evidence="5" id="KW-1185">Reference proteome</keyword>
<evidence type="ECO:0000313" key="4">
    <source>
        <dbReference type="EMBL" id="WDR02012.1"/>
    </source>
</evidence>